<sequence length="468" mass="53357">MGYTSRTVLSLSSSAQTPVSQCIGSVKPDPIIRKETQNFKIDKLTFKKDNTLCISGFDQETTDKDIYSAFSQHGPIDYFQIYYWDDSMGSGIKHALIRYNKPKDNELVKDNSSSIKINGKVPIIIWQSYEINEPCPQNGVTSPCDMNSNNSSPSNPEKRNETDSSGVLSTISPSLTNLCSKDNGIPVQRCQSIHSKNDKGGDTRKVLEISNLPAAFQCKDLYDFLSNYIKVSITFVFPELDQNGKRFGLAEFHSHWVASKICQDLNNFLIDDDNIPLIINFSNLKSILYLYADRKSSQIPNNYQLVPSQLPISTRYQYESENLFETKRTFNMQALKYNTDFYLPFPDFFTNHCHLTPYYKAPIPIYLPGPLAHPDKSLFCVSEKNSRLYFRNYNTSVIRTDIELRRIFEPFGVVSFVNRVFGSGNTPRGFAFIQFLHAFDGYRARIILDGSVIDGYVVKLLIAKERTR</sequence>
<dbReference type="InterPro" id="IPR000504">
    <property type="entry name" value="RRM_dom"/>
</dbReference>
<dbReference type="OrthoDB" id="439808at2759"/>
<dbReference type="InterPro" id="IPR012677">
    <property type="entry name" value="Nucleotide-bd_a/b_plait_sf"/>
</dbReference>
<evidence type="ECO:0000259" key="5">
    <source>
        <dbReference type="PROSITE" id="PS50102"/>
    </source>
</evidence>
<dbReference type="Pfam" id="PF00076">
    <property type="entry name" value="RRM_1"/>
    <property type="match status" value="2"/>
</dbReference>
<reference evidence="6 7" key="1">
    <citation type="journal article" date="2016" name="Proc. Natl. Acad. Sci. U.S.A.">
        <title>Comparative genomics of biotechnologically important yeasts.</title>
        <authorList>
            <person name="Riley R."/>
            <person name="Haridas S."/>
            <person name="Wolfe K.H."/>
            <person name="Lopes M.R."/>
            <person name="Hittinger C.T."/>
            <person name="Goeker M."/>
            <person name="Salamov A.A."/>
            <person name="Wisecaver J.H."/>
            <person name="Long T.M."/>
            <person name="Calvey C.H."/>
            <person name="Aerts A.L."/>
            <person name="Barry K.W."/>
            <person name="Choi C."/>
            <person name="Clum A."/>
            <person name="Coughlan A.Y."/>
            <person name="Deshpande S."/>
            <person name="Douglass A.P."/>
            <person name="Hanson S.J."/>
            <person name="Klenk H.-P."/>
            <person name="LaButti K.M."/>
            <person name="Lapidus A."/>
            <person name="Lindquist E.A."/>
            <person name="Lipzen A.M."/>
            <person name="Meier-Kolthoff J.P."/>
            <person name="Ohm R.A."/>
            <person name="Otillar R.P."/>
            <person name="Pangilinan J.L."/>
            <person name="Peng Y."/>
            <person name="Rokas A."/>
            <person name="Rosa C.A."/>
            <person name="Scheuner C."/>
            <person name="Sibirny A.A."/>
            <person name="Slot J.C."/>
            <person name="Stielow J.B."/>
            <person name="Sun H."/>
            <person name="Kurtzman C.P."/>
            <person name="Blackwell M."/>
            <person name="Grigoriev I.V."/>
            <person name="Jeffries T.W."/>
        </authorList>
    </citation>
    <scope>NUCLEOTIDE SEQUENCE [LARGE SCALE GENOMIC DNA]</scope>
    <source>
        <strain evidence="6 7">DSM 6958</strain>
    </source>
</reference>
<dbReference type="SUPFAM" id="SSF54928">
    <property type="entry name" value="RNA-binding domain, RBD"/>
    <property type="match status" value="2"/>
</dbReference>
<feature type="region of interest" description="Disordered" evidence="4">
    <location>
        <begin position="140"/>
        <end position="169"/>
    </location>
</feature>
<dbReference type="EMBL" id="KV454406">
    <property type="protein sequence ID" value="ODQ68024.1"/>
    <property type="molecule type" value="Genomic_DNA"/>
</dbReference>
<accession>A0A1E3PS08</accession>
<keyword evidence="7" id="KW-1185">Reference proteome</keyword>
<keyword evidence="1" id="KW-0677">Repeat</keyword>
<protein>
    <recommendedName>
        <fullName evidence="5">RRM domain-containing protein</fullName>
    </recommendedName>
</protein>
<keyword evidence="2 3" id="KW-0694">RNA-binding</keyword>
<dbReference type="GO" id="GO:0003723">
    <property type="term" value="F:RNA binding"/>
    <property type="evidence" value="ECO:0007669"/>
    <property type="project" value="UniProtKB-UniRule"/>
</dbReference>
<feature type="domain" description="RRM" evidence="5">
    <location>
        <begin position="386"/>
        <end position="465"/>
    </location>
</feature>
<evidence type="ECO:0000313" key="6">
    <source>
        <dbReference type="EMBL" id="ODQ68024.1"/>
    </source>
</evidence>
<dbReference type="SMART" id="SM00360">
    <property type="entry name" value="RRM"/>
    <property type="match status" value="3"/>
</dbReference>
<evidence type="ECO:0000256" key="1">
    <source>
        <dbReference type="ARBA" id="ARBA00022737"/>
    </source>
</evidence>
<dbReference type="InterPro" id="IPR035979">
    <property type="entry name" value="RBD_domain_sf"/>
</dbReference>
<dbReference type="AlphaFoldDB" id="A0A1E3PS08"/>
<evidence type="ECO:0000256" key="3">
    <source>
        <dbReference type="PROSITE-ProRule" id="PRU00176"/>
    </source>
</evidence>
<organism evidence="6 7">
    <name type="scientific">Nadsonia fulvescens var. elongata DSM 6958</name>
    <dbReference type="NCBI Taxonomy" id="857566"/>
    <lineage>
        <taxon>Eukaryota</taxon>
        <taxon>Fungi</taxon>
        <taxon>Dikarya</taxon>
        <taxon>Ascomycota</taxon>
        <taxon>Saccharomycotina</taxon>
        <taxon>Dipodascomycetes</taxon>
        <taxon>Dipodascales</taxon>
        <taxon>Dipodascales incertae sedis</taxon>
        <taxon>Nadsonia</taxon>
    </lineage>
</organism>
<dbReference type="STRING" id="857566.A0A1E3PS08"/>
<dbReference type="Gene3D" id="3.30.70.330">
    <property type="match status" value="3"/>
</dbReference>
<name>A0A1E3PS08_9ASCO</name>
<evidence type="ECO:0000313" key="7">
    <source>
        <dbReference type="Proteomes" id="UP000095009"/>
    </source>
</evidence>
<dbReference type="CDD" id="cd00590">
    <property type="entry name" value="RRM_SF"/>
    <property type="match status" value="2"/>
</dbReference>
<dbReference type="Proteomes" id="UP000095009">
    <property type="component" value="Unassembled WGS sequence"/>
</dbReference>
<proteinExistence type="predicted"/>
<gene>
    <name evidence="6" type="ORF">NADFUDRAFT_39431</name>
</gene>
<evidence type="ECO:0000256" key="2">
    <source>
        <dbReference type="ARBA" id="ARBA00022884"/>
    </source>
</evidence>
<dbReference type="PANTHER" id="PTHR24012">
    <property type="entry name" value="RNA BINDING PROTEIN"/>
    <property type="match status" value="1"/>
</dbReference>
<dbReference type="PROSITE" id="PS50102">
    <property type="entry name" value="RRM"/>
    <property type="match status" value="1"/>
</dbReference>
<evidence type="ECO:0000256" key="4">
    <source>
        <dbReference type="SAM" id="MobiDB-lite"/>
    </source>
</evidence>